<dbReference type="EMBL" id="FNIN01000011">
    <property type="protein sequence ID" value="SDN91158.1"/>
    <property type="molecule type" value="Genomic_DNA"/>
</dbReference>
<reference evidence="1 2" key="1">
    <citation type="submission" date="2016-10" db="EMBL/GenBank/DDBJ databases">
        <authorList>
            <person name="de Groot N.N."/>
        </authorList>
    </citation>
    <scope>NUCLEOTIDE SEQUENCE [LARGE SCALE GENOMIC DNA]</scope>
    <source>
        <strain evidence="1 2">DSM 15269</strain>
    </source>
</reference>
<sequence>MSTISNKKLKYKVFDILEKDNPQTALKELLTFPLKKVVNPLFSALLHPEEKIRWHGISAFGLVVNEMAKNYIEDARVVMRRFMWMLNDESGGIGWGVPEAMGEIMAINSQIAKEYHTILFSYLQENEQGKDNFLEYAPLRRGAYWGTARLAQKRPNLGIKAQDKILAALNLETDAYILAYSVLFLKVLKLDIPKTFIPVMVKYKHIKIYWNYSFVPLSSLVSGLNK</sequence>
<dbReference type="InterPro" id="IPR016024">
    <property type="entry name" value="ARM-type_fold"/>
</dbReference>
<keyword evidence="2" id="KW-1185">Reference proteome</keyword>
<dbReference type="NCBIfam" id="NF045662">
    <property type="entry name" value="DVU0298_fam"/>
    <property type="match status" value="1"/>
</dbReference>
<proteinExistence type="predicted"/>
<name>A0A1H0F918_9BACT</name>
<protein>
    <submittedName>
        <fullName evidence="1">Uncharacterized protein</fullName>
    </submittedName>
</protein>
<evidence type="ECO:0000313" key="2">
    <source>
        <dbReference type="Proteomes" id="UP000199602"/>
    </source>
</evidence>
<dbReference type="OrthoDB" id="5430983at2"/>
<evidence type="ECO:0000313" key="1">
    <source>
        <dbReference type="EMBL" id="SDN91158.1"/>
    </source>
</evidence>
<dbReference type="STRING" id="206665.SAMN04488516_11139"/>
<gene>
    <name evidence="1" type="ORF">SAMN04488516_11139</name>
</gene>
<dbReference type="Proteomes" id="UP000199602">
    <property type="component" value="Unassembled WGS sequence"/>
</dbReference>
<accession>A0A1H0F918</accession>
<dbReference type="RefSeq" id="WP_092065992.1">
    <property type="nucleotide sequence ID" value="NZ_FNIN01000011.1"/>
</dbReference>
<dbReference type="InterPro" id="IPR054701">
    <property type="entry name" value="DVU0298-like"/>
</dbReference>
<dbReference type="SUPFAM" id="SSF48371">
    <property type="entry name" value="ARM repeat"/>
    <property type="match status" value="1"/>
</dbReference>
<organism evidence="1 2">
    <name type="scientific">Desulfonauticus submarinus</name>
    <dbReference type="NCBI Taxonomy" id="206665"/>
    <lineage>
        <taxon>Bacteria</taxon>
        <taxon>Pseudomonadati</taxon>
        <taxon>Thermodesulfobacteriota</taxon>
        <taxon>Desulfovibrionia</taxon>
        <taxon>Desulfovibrionales</taxon>
        <taxon>Desulfonauticaceae</taxon>
        <taxon>Desulfonauticus</taxon>
    </lineage>
</organism>
<dbReference type="AlphaFoldDB" id="A0A1H0F918"/>